<dbReference type="InterPro" id="IPR046229">
    <property type="entry name" value="TnpC-like"/>
</dbReference>
<protein>
    <submittedName>
        <fullName evidence="2">Transposase</fullName>
    </submittedName>
</protein>
<accession>A0A1A3CRS2</accession>
<reference evidence="2 3" key="1">
    <citation type="submission" date="2016-06" db="EMBL/GenBank/DDBJ databases">
        <authorList>
            <person name="Kjaerup R.B."/>
            <person name="Dalgaard T.S."/>
            <person name="Juul-Madsen H.R."/>
        </authorList>
    </citation>
    <scope>NUCLEOTIDE SEQUENCE [LARGE SCALE GENOMIC DNA]</scope>
    <source>
        <strain evidence="2 3">1081914.2</strain>
    </source>
</reference>
<feature type="region of interest" description="Disordered" evidence="1">
    <location>
        <begin position="119"/>
        <end position="146"/>
    </location>
</feature>
<gene>
    <name evidence="2" type="ORF">A9X01_00860</name>
</gene>
<dbReference type="Pfam" id="PF19776">
    <property type="entry name" value="DUF6262"/>
    <property type="match status" value="1"/>
</dbReference>
<evidence type="ECO:0000313" key="2">
    <source>
        <dbReference type="EMBL" id="OBI89508.1"/>
    </source>
</evidence>
<proteinExistence type="predicted"/>
<dbReference type="RefSeq" id="WP_065119802.1">
    <property type="nucleotide sequence ID" value="NZ_LZKQ01000057.1"/>
</dbReference>
<comment type="caution">
    <text evidence="2">The sequence shown here is derived from an EMBL/GenBank/DDBJ whole genome shotgun (WGS) entry which is preliminary data.</text>
</comment>
<evidence type="ECO:0000313" key="3">
    <source>
        <dbReference type="Proteomes" id="UP000093795"/>
    </source>
</evidence>
<dbReference type="AlphaFoldDB" id="A0A1A3CRS2"/>
<sequence>MRADNSRHLIVAARQRHELTRAKAIQTLRTLDAEGRPVTFEAVAHAAAVSRSWLYAQPDIRAEIERLRAAHRRAPATPVPARQRSSDASLLRRLEAATQRNRTLAEENRKLRDQLARALGQQRTATETTSTHTARKRLSSITIGPC</sequence>
<organism evidence="2 3">
    <name type="scientific">Mycobacterium asiaticum</name>
    <dbReference type="NCBI Taxonomy" id="1790"/>
    <lineage>
        <taxon>Bacteria</taxon>
        <taxon>Bacillati</taxon>
        <taxon>Actinomycetota</taxon>
        <taxon>Actinomycetes</taxon>
        <taxon>Mycobacteriales</taxon>
        <taxon>Mycobacteriaceae</taxon>
        <taxon>Mycobacterium</taxon>
    </lineage>
</organism>
<dbReference type="EMBL" id="LZKQ01000057">
    <property type="protein sequence ID" value="OBI89508.1"/>
    <property type="molecule type" value="Genomic_DNA"/>
</dbReference>
<name>A0A1A3CRS2_MYCAS</name>
<dbReference type="Proteomes" id="UP000093795">
    <property type="component" value="Unassembled WGS sequence"/>
</dbReference>
<dbReference type="OrthoDB" id="3400214at2"/>
<evidence type="ECO:0000256" key="1">
    <source>
        <dbReference type="SAM" id="MobiDB-lite"/>
    </source>
</evidence>